<keyword evidence="2" id="KW-1185">Reference proteome</keyword>
<gene>
    <name evidence="1" type="ORF">HPP92_013050</name>
</gene>
<name>A0A835QP94_VANPL</name>
<organism evidence="1 2">
    <name type="scientific">Vanilla planifolia</name>
    <name type="common">Vanilla</name>
    <dbReference type="NCBI Taxonomy" id="51239"/>
    <lineage>
        <taxon>Eukaryota</taxon>
        <taxon>Viridiplantae</taxon>
        <taxon>Streptophyta</taxon>
        <taxon>Embryophyta</taxon>
        <taxon>Tracheophyta</taxon>
        <taxon>Spermatophyta</taxon>
        <taxon>Magnoliopsida</taxon>
        <taxon>Liliopsida</taxon>
        <taxon>Asparagales</taxon>
        <taxon>Orchidaceae</taxon>
        <taxon>Vanilloideae</taxon>
        <taxon>Vanilleae</taxon>
        <taxon>Vanilla</taxon>
    </lineage>
</organism>
<sequence length="99" mass="11645">MELAQKEVEVKKSLTKQILSHQDVLQKVHATHEELKKSEVLEMELAQKEVEVKMSLTKQMLSHQDVLLKVHTTHEELKKVKGKRIRKLIKVEKIEELQE</sequence>
<proteinExistence type="predicted"/>
<accession>A0A835QP94</accession>
<dbReference type="EMBL" id="JADCNL010000006">
    <property type="protein sequence ID" value="KAG0476209.1"/>
    <property type="molecule type" value="Genomic_DNA"/>
</dbReference>
<dbReference type="AlphaFoldDB" id="A0A835QP94"/>
<dbReference type="Proteomes" id="UP000636800">
    <property type="component" value="Chromosome 6"/>
</dbReference>
<evidence type="ECO:0000313" key="2">
    <source>
        <dbReference type="Proteomes" id="UP000636800"/>
    </source>
</evidence>
<comment type="caution">
    <text evidence="1">The sequence shown here is derived from an EMBL/GenBank/DDBJ whole genome shotgun (WGS) entry which is preliminary data.</text>
</comment>
<reference evidence="1 2" key="1">
    <citation type="journal article" date="2020" name="Nat. Food">
        <title>A phased Vanilla planifolia genome enables genetic improvement of flavour and production.</title>
        <authorList>
            <person name="Hasing T."/>
            <person name="Tang H."/>
            <person name="Brym M."/>
            <person name="Khazi F."/>
            <person name="Huang T."/>
            <person name="Chambers A.H."/>
        </authorList>
    </citation>
    <scope>NUCLEOTIDE SEQUENCE [LARGE SCALE GENOMIC DNA]</scope>
    <source>
        <tissue evidence="1">Leaf</tissue>
    </source>
</reference>
<protein>
    <submittedName>
        <fullName evidence="1">Uncharacterized protein</fullName>
    </submittedName>
</protein>
<dbReference type="OrthoDB" id="1717827at2759"/>
<evidence type="ECO:0000313" key="1">
    <source>
        <dbReference type="EMBL" id="KAG0476209.1"/>
    </source>
</evidence>